<evidence type="ECO:0000256" key="2">
    <source>
        <dbReference type="ARBA" id="ARBA00022771"/>
    </source>
</evidence>
<reference evidence="6" key="1">
    <citation type="submission" date="2025-08" db="UniProtKB">
        <authorList>
            <consortium name="Ensembl"/>
        </authorList>
    </citation>
    <scope>IDENTIFICATION</scope>
</reference>
<dbReference type="Gene3D" id="3.30.40.10">
    <property type="entry name" value="Zinc/RING finger domain, C3HC4 (zinc finger)"/>
    <property type="match status" value="1"/>
</dbReference>
<dbReference type="GO" id="GO:0008270">
    <property type="term" value="F:zinc ion binding"/>
    <property type="evidence" value="ECO:0007669"/>
    <property type="project" value="UniProtKB-KW"/>
</dbReference>
<dbReference type="PROSITE" id="PS50089">
    <property type="entry name" value="ZF_RING_2"/>
    <property type="match status" value="1"/>
</dbReference>
<accession>A0A8D2LAQ0</accession>
<evidence type="ECO:0000313" key="6">
    <source>
        <dbReference type="Ensembl" id="ENSVKKP00000019602.1"/>
    </source>
</evidence>
<keyword evidence="2 4" id="KW-0863">Zinc-finger</keyword>
<sequence length="99" mass="11396">TDLSHLLATVQLQEELSCSICFQCFKEPVSIHCGHSFCRSCITTYWNMGKKKSFSCPRCRETSQKKFLQRNQDLKNIVEIVSKLIMKGEGSYNIRKALC</sequence>
<evidence type="ECO:0000256" key="1">
    <source>
        <dbReference type="ARBA" id="ARBA00022723"/>
    </source>
</evidence>
<protein>
    <recommendedName>
        <fullName evidence="5">RING-type domain-containing protein</fullName>
    </recommendedName>
</protein>
<keyword evidence="7" id="KW-1185">Reference proteome</keyword>
<dbReference type="InterPro" id="IPR001841">
    <property type="entry name" value="Znf_RING"/>
</dbReference>
<dbReference type="SMART" id="SM00184">
    <property type="entry name" value="RING"/>
    <property type="match status" value="1"/>
</dbReference>
<keyword evidence="1" id="KW-0479">Metal-binding</keyword>
<dbReference type="PROSITE" id="PS00518">
    <property type="entry name" value="ZF_RING_1"/>
    <property type="match status" value="1"/>
</dbReference>
<proteinExistence type="predicted"/>
<dbReference type="OMA" id="NFRRNTH"/>
<dbReference type="Proteomes" id="UP000694545">
    <property type="component" value="Unplaced"/>
</dbReference>
<dbReference type="InterPro" id="IPR051051">
    <property type="entry name" value="E3_ubiq-ligase_TRIM/RNF"/>
</dbReference>
<feature type="domain" description="RING-type" evidence="5">
    <location>
        <begin position="18"/>
        <end position="60"/>
    </location>
</feature>
<dbReference type="AlphaFoldDB" id="A0A8D2LAQ0"/>
<evidence type="ECO:0000259" key="5">
    <source>
        <dbReference type="PROSITE" id="PS50089"/>
    </source>
</evidence>
<keyword evidence="3" id="KW-0862">Zinc</keyword>
<dbReference type="InterPro" id="IPR013083">
    <property type="entry name" value="Znf_RING/FYVE/PHD"/>
</dbReference>
<evidence type="ECO:0000256" key="4">
    <source>
        <dbReference type="PROSITE-ProRule" id="PRU00175"/>
    </source>
</evidence>
<evidence type="ECO:0000256" key="3">
    <source>
        <dbReference type="ARBA" id="ARBA00022833"/>
    </source>
</evidence>
<evidence type="ECO:0000313" key="7">
    <source>
        <dbReference type="Proteomes" id="UP000694545"/>
    </source>
</evidence>
<name>A0A8D2LAQ0_VARKO</name>
<dbReference type="Pfam" id="PF15227">
    <property type="entry name" value="zf-C3HC4_4"/>
    <property type="match status" value="1"/>
</dbReference>
<reference evidence="6" key="2">
    <citation type="submission" date="2025-09" db="UniProtKB">
        <authorList>
            <consortium name="Ensembl"/>
        </authorList>
    </citation>
    <scope>IDENTIFICATION</scope>
</reference>
<dbReference type="PANTHER" id="PTHR25465:SF14">
    <property type="entry name" value="E3 UBIQUITIN-PROTEIN LIGASE TRIM65"/>
    <property type="match status" value="1"/>
</dbReference>
<dbReference type="PANTHER" id="PTHR25465">
    <property type="entry name" value="B-BOX DOMAIN CONTAINING"/>
    <property type="match status" value="1"/>
</dbReference>
<organism evidence="6 7">
    <name type="scientific">Varanus komodoensis</name>
    <name type="common">Komodo dragon</name>
    <dbReference type="NCBI Taxonomy" id="61221"/>
    <lineage>
        <taxon>Eukaryota</taxon>
        <taxon>Metazoa</taxon>
        <taxon>Chordata</taxon>
        <taxon>Craniata</taxon>
        <taxon>Vertebrata</taxon>
        <taxon>Euteleostomi</taxon>
        <taxon>Lepidosauria</taxon>
        <taxon>Squamata</taxon>
        <taxon>Bifurcata</taxon>
        <taxon>Unidentata</taxon>
        <taxon>Episquamata</taxon>
        <taxon>Toxicofera</taxon>
        <taxon>Anguimorpha</taxon>
        <taxon>Paleoanguimorpha</taxon>
        <taxon>Varanoidea</taxon>
        <taxon>Varanidae</taxon>
        <taxon>Varanus</taxon>
    </lineage>
</organism>
<dbReference type="SUPFAM" id="SSF57850">
    <property type="entry name" value="RING/U-box"/>
    <property type="match status" value="1"/>
</dbReference>
<dbReference type="InterPro" id="IPR017907">
    <property type="entry name" value="Znf_RING_CS"/>
</dbReference>
<dbReference type="Ensembl" id="ENSVKKT00000020083.1">
    <property type="protein sequence ID" value="ENSVKKP00000019602.1"/>
    <property type="gene ID" value="ENSVKKG00000013268.1"/>
</dbReference>